<dbReference type="Proteomes" id="UP000430120">
    <property type="component" value="Unassembled WGS sequence"/>
</dbReference>
<dbReference type="OrthoDB" id="9154419at2"/>
<gene>
    <name evidence="1" type="ORF">F7Q92_12485</name>
</gene>
<name>A0A643FAM0_IDEDE</name>
<keyword evidence="2" id="KW-1185">Reference proteome</keyword>
<reference evidence="1 2" key="1">
    <citation type="submission" date="2019-09" db="EMBL/GenBank/DDBJ databases">
        <title>Draft genome sequences of 48 bacterial type strains from the CCUG.</title>
        <authorList>
            <person name="Tunovic T."/>
            <person name="Pineiro-Iglesias B."/>
            <person name="Unosson C."/>
            <person name="Inganas E."/>
            <person name="Ohlen M."/>
            <person name="Cardew S."/>
            <person name="Jensie-Markopoulos S."/>
            <person name="Salva-Serra F."/>
            <person name="Jaen-Luchoro D."/>
            <person name="Karlsson R."/>
            <person name="Svensson-Stadler L."/>
            <person name="Chun J."/>
            <person name="Moore E."/>
        </authorList>
    </citation>
    <scope>NUCLEOTIDE SEQUENCE [LARGE SCALE GENOMIC DNA]</scope>
    <source>
        <strain evidence="1 2">CCUG 30977</strain>
    </source>
</reference>
<dbReference type="AlphaFoldDB" id="A0A643FAM0"/>
<organism evidence="1 2">
    <name type="scientific">Ideonella dechloratans</name>
    <dbReference type="NCBI Taxonomy" id="36863"/>
    <lineage>
        <taxon>Bacteria</taxon>
        <taxon>Pseudomonadati</taxon>
        <taxon>Pseudomonadota</taxon>
        <taxon>Betaproteobacteria</taxon>
        <taxon>Burkholderiales</taxon>
        <taxon>Sphaerotilaceae</taxon>
        <taxon>Ideonella</taxon>
    </lineage>
</organism>
<sequence>MTSSSETQALQAVAHLEATVAEVEQHLAALGSALKLQDAGAAEQAAAELHSALSRAVDRFNQAARTPTGIPPVLRRRLARTSSQVAAQRDAVARASQALDRALDVLIPSAEPVAVYGGATRRSSGGLAQA</sequence>
<dbReference type="RefSeq" id="WP_151124460.1">
    <property type="nucleotide sequence ID" value="NZ_VZPB01000027.1"/>
</dbReference>
<evidence type="ECO:0000313" key="2">
    <source>
        <dbReference type="Proteomes" id="UP000430120"/>
    </source>
</evidence>
<dbReference type="EMBL" id="VZPB01000027">
    <property type="protein sequence ID" value="KAB0581090.1"/>
    <property type="molecule type" value="Genomic_DNA"/>
</dbReference>
<evidence type="ECO:0000313" key="1">
    <source>
        <dbReference type="EMBL" id="KAB0581090.1"/>
    </source>
</evidence>
<accession>A0A643FAM0</accession>
<proteinExistence type="predicted"/>
<comment type="caution">
    <text evidence="1">The sequence shown here is derived from an EMBL/GenBank/DDBJ whole genome shotgun (WGS) entry which is preliminary data.</text>
</comment>
<protein>
    <submittedName>
        <fullName evidence="1">Uncharacterized protein</fullName>
    </submittedName>
</protein>